<dbReference type="SUPFAM" id="SSF55144">
    <property type="entry name" value="LigT-like"/>
    <property type="match status" value="1"/>
</dbReference>
<evidence type="ECO:0000313" key="1">
    <source>
        <dbReference type="EMBL" id="MCX3266802.1"/>
    </source>
</evidence>
<comment type="caution">
    <text evidence="1">The sequence shown here is derived from an EMBL/GenBank/DDBJ whole genome shotgun (WGS) entry which is preliminary data.</text>
</comment>
<dbReference type="InterPro" id="IPR009097">
    <property type="entry name" value="Cyclic_Pdiesterase"/>
</dbReference>
<name>A0A9X3IAD8_9SPHI</name>
<dbReference type="EMBL" id="JAPJUH010000005">
    <property type="protein sequence ID" value="MCX3266802.1"/>
    <property type="molecule type" value="Genomic_DNA"/>
</dbReference>
<gene>
    <name evidence="1" type="ORF">OQZ29_18735</name>
</gene>
<dbReference type="Gene3D" id="3.90.1140.10">
    <property type="entry name" value="Cyclic phosphodiesterase"/>
    <property type="match status" value="1"/>
</dbReference>
<organism evidence="1 2">
    <name type="scientific">Pedobacter agri</name>
    <dbReference type="NCBI Taxonomy" id="454586"/>
    <lineage>
        <taxon>Bacteria</taxon>
        <taxon>Pseudomonadati</taxon>
        <taxon>Bacteroidota</taxon>
        <taxon>Sphingobacteriia</taxon>
        <taxon>Sphingobacteriales</taxon>
        <taxon>Sphingobacteriaceae</taxon>
        <taxon>Pedobacter</taxon>
    </lineage>
</organism>
<dbReference type="Pfam" id="PF13563">
    <property type="entry name" value="2_5_RNA_ligase2"/>
    <property type="match status" value="1"/>
</dbReference>
<accession>A0A9X3IAD8</accession>
<dbReference type="Proteomes" id="UP001142592">
    <property type="component" value="Unassembled WGS sequence"/>
</dbReference>
<reference evidence="1" key="1">
    <citation type="submission" date="2022-11" db="EMBL/GenBank/DDBJ databases">
        <authorList>
            <person name="Graham C."/>
            <person name="Newman J.D."/>
        </authorList>
    </citation>
    <scope>NUCLEOTIDE SEQUENCE</scope>
    <source>
        <strain evidence="1">DSM 19486</strain>
    </source>
</reference>
<dbReference type="AlphaFoldDB" id="A0A9X3IAD8"/>
<proteinExistence type="predicted"/>
<dbReference type="RefSeq" id="WP_010600610.1">
    <property type="nucleotide sequence ID" value="NZ_JAPJUH010000005.1"/>
</dbReference>
<sequence length="225" mass="26546">MNLTEHYDKLYTESAAKITAGNYEIDHLIDDEKDQRFGISLVIRPDQNTKMNIQRFLTEVKAIEPDQYYYQDSDIHITVMSIISCYAGFELKEINTEAYIRKIAMALDKYRGFNIQFKGLTASTSCILLQGFLTETLNQIRDDLRAAFKNSTLQQSIDKRYTIQTAHATIMRFRDKLRNPARLISLIEQYRDFDFGTFTVDQIELVYNDWYQRERFVESLHIFKL</sequence>
<evidence type="ECO:0000313" key="2">
    <source>
        <dbReference type="Proteomes" id="UP001142592"/>
    </source>
</evidence>
<protein>
    <submittedName>
        <fullName evidence="1">Mutarotase</fullName>
    </submittedName>
</protein>
<keyword evidence="2" id="KW-1185">Reference proteome</keyword>